<gene>
    <name evidence="2" type="ORF">HAZT_HAZT009359</name>
</gene>
<dbReference type="OrthoDB" id="6233064at2759"/>
<dbReference type="PANTHER" id="PTHR12332:SF1">
    <property type="entry name" value="KEREN-RELATED"/>
    <property type="match status" value="1"/>
</dbReference>
<sequence length="102" mass="10957">MTVDLAAVEVNVVHVVIVDVSIADHGNVYSRDGLVRDSLPCADGYMGQRCEYKDLDGSYLPTGDKVLLETASIAGGAALVIILVFFGIFSAFALKNKRSQHK</sequence>
<dbReference type="GO" id="GO:0048018">
    <property type="term" value="F:receptor ligand activity"/>
    <property type="evidence" value="ECO:0007669"/>
    <property type="project" value="InterPro"/>
</dbReference>
<accession>A0A6A0GUL1</accession>
<evidence type="ECO:0000313" key="2">
    <source>
        <dbReference type="EMBL" id="KAA0188829.1"/>
    </source>
</evidence>
<feature type="transmembrane region" description="Helical" evidence="1">
    <location>
        <begin position="73"/>
        <end position="94"/>
    </location>
</feature>
<dbReference type="Proteomes" id="UP000711488">
    <property type="component" value="Unassembled WGS sequence"/>
</dbReference>
<dbReference type="AlphaFoldDB" id="A0A6A0GUL1"/>
<reference evidence="2" key="2">
    <citation type="journal article" date="2018" name="Environ. Sci. Technol.">
        <title>The Toxicogenome of Hyalella azteca: A Model for Sediment Ecotoxicology and Evolutionary Toxicology.</title>
        <authorList>
            <person name="Poynton H.C."/>
            <person name="Hasenbein S."/>
            <person name="Benoit J.B."/>
            <person name="Sepulveda M.S."/>
            <person name="Poelchau M.F."/>
            <person name="Hughes D.S.T."/>
            <person name="Murali S.C."/>
            <person name="Chen S."/>
            <person name="Glastad K.M."/>
            <person name="Goodisman M.A.D."/>
            <person name="Werren J.H."/>
            <person name="Vineis J.H."/>
            <person name="Bowen J.L."/>
            <person name="Friedrich M."/>
            <person name="Jones J."/>
            <person name="Robertson H.M."/>
            <person name="Feyereisen R."/>
            <person name="Mechler-Hickson A."/>
            <person name="Mathers N."/>
            <person name="Lee C.E."/>
            <person name="Colbourne J.K."/>
            <person name="Biales A."/>
            <person name="Johnston J.S."/>
            <person name="Wellborn G.A."/>
            <person name="Rosendale A.J."/>
            <person name="Cridge A.G."/>
            <person name="Munoz-Torres M.C."/>
            <person name="Bain P.A."/>
            <person name="Manny A.R."/>
            <person name="Major K.M."/>
            <person name="Lambert F.N."/>
            <person name="Vulpe C.D."/>
            <person name="Tuck P."/>
            <person name="Blalock B.J."/>
            <person name="Lin Y.Y."/>
            <person name="Smith M.E."/>
            <person name="Ochoa-Acuna H."/>
            <person name="Chen M.M."/>
            <person name="Childers C.P."/>
            <person name="Qu J."/>
            <person name="Dugan S."/>
            <person name="Lee S.L."/>
            <person name="Chao H."/>
            <person name="Dinh H."/>
            <person name="Han Y."/>
            <person name="Doddapaneni H."/>
            <person name="Worley K.C."/>
            <person name="Muzny D.M."/>
            <person name="Gibbs R.A."/>
            <person name="Richards S."/>
        </authorList>
    </citation>
    <scope>NUCLEOTIDE SEQUENCE</scope>
    <source>
        <strain evidence="2">HAZT.00-mixed</strain>
        <tissue evidence="2">Whole organism</tissue>
    </source>
</reference>
<proteinExistence type="predicted"/>
<protein>
    <recommendedName>
        <fullName evidence="3">EGF-like domain-containing protein</fullName>
    </recommendedName>
</protein>
<keyword evidence="1" id="KW-0472">Membrane</keyword>
<dbReference type="EMBL" id="JQDR03013989">
    <property type="protein sequence ID" value="KAA0188829.1"/>
    <property type="molecule type" value="Genomic_DNA"/>
</dbReference>
<dbReference type="GO" id="GO:0005154">
    <property type="term" value="F:epidermal growth factor receptor binding"/>
    <property type="evidence" value="ECO:0007669"/>
    <property type="project" value="InterPro"/>
</dbReference>
<keyword evidence="1" id="KW-1133">Transmembrane helix</keyword>
<dbReference type="PANTHER" id="PTHR12332">
    <property type="entry name" value="KEREN-RELATED"/>
    <property type="match status" value="1"/>
</dbReference>
<dbReference type="InterPro" id="IPR043403">
    <property type="entry name" value="Gurken/Spitz"/>
</dbReference>
<dbReference type="GO" id="GO:0007173">
    <property type="term" value="P:epidermal growth factor receptor signaling pathway"/>
    <property type="evidence" value="ECO:0007669"/>
    <property type="project" value="InterPro"/>
</dbReference>
<evidence type="ECO:0008006" key="3">
    <source>
        <dbReference type="Google" id="ProtNLM"/>
    </source>
</evidence>
<evidence type="ECO:0000256" key="1">
    <source>
        <dbReference type="SAM" id="Phobius"/>
    </source>
</evidence>
<name>A0A6A0GUL1_HYAAZ</name>
<keyword evidence="1" id="KW-0812">Transmembrane</keyword>
<reference evidence="2" key="1">
    <citation type="submission" date="2014-08" db="EMBL/GenBank/DDBJ databases">
        <authorList>
            <person name="Murali S."/>
            <person name="Richards S."/>
            <person name="Bandaranaike D."/>
            <person name="Bellair M."/>
            <person name="Blankenburg K."/>
            <person name="Chao H."/>
            <person name="Dinh H."/>
            <person name="Doddapaneni H."/>
            <person name="Dugan-Rocha S."/>
            <person name="Elkadiri S."/>
            <person name="Gnanaolivu R."/>
            <person name="Hughes D."/>
            <person name="Lee S."/>
            <person name="Li M."/>
            <person name="Ming W."/>
            <person name="Munidasa M."/>
            <person name="Muniz J."/>
            <person name="Nguyen L."/>
            <person name="Osuji N."/>
            <person name="Pu L.-L."/>
            <person name="Puazo M."/>
            <person name="Skinner E."/>
            <person name="Qu C."/>
            <person name="Quiroz J."/>
            <person name="Raj R."/>
            <person name="Weissenberger G."/>
            <person name="Xin Y."/>
            <person name="Zou X."/>
            <person name="Han Y."/>
            <person name="Worley K."/>
            <person name="Muzny D."/>
            <person name="Gibbs R."/>
        </authorList>
    </citation>
    <scope>NUCLEOTIDE SEQUENCE</scope>
    <source>
        <strain evidence="2">HAZT.00-mixed</strain>
        <tissue evidence="2">Whole organism</tissue>
    </source>
</reference>
<comment type="caution">
    <text evidence="2">The sequence shown here is derived from an EMBL/GenBank/DDBJ whole genome shotgun (WGS) entry which is preliminary data.</text>
</comment>
<organism evidence="2">
    <name type="scientific">Hyalella azteca</name>
    <name type="common">Amphipod</name>
    <dbReference type="NCBI Taxonomy" id="294128"/>
    <lineage>
        <taxon>Eukaryota</taxon>
        <taxon>Metazoa</taxon>
        <taxon>Ecdysozoa</taxon>
        <taxon>Arthropoda</taxon>
        <taxon>Crustacea</taxon>
        <taxon>Multicrustacea</taxon>
        <taxon>Malacostraca</taxon>
        <taxon>Eumalacostraca</taxon>
        <taxon>Peracarida</taxon>
        <taxon>Amphipoda</taxon>
        <taxon>Senticaudata</taxon>
        <taxon>Talitrida</taxon>
        <taxon>Talitroidea</taxon>
        <taxon>Hyalellidae</taxon>
        <taxon>Hyalella</taxon>
    </lineage>
</organism>
<reference evidence="2" key="3">
    <citation type="submission" date="2019-06" db="EMBL/GenBank/DDBJ databases">
        <authorList>
            <person name="Poynton C."/>
            <person name="Hasenbein S."/>
            <person name="Benoit J.B."/>
            <person name="Sepulveda M.S."/>
            <person name="Poelchau M.F."/>
            <person name="Murali S.C."/>
            <person name="Chen S."/>
            <person name="Glastad K.M."/>
            <person name="Werren J.H."/>
            <person name="Vineis J.H."/>
            <person name="Bowen J.L."/>
            <person name="Friedrich M."/>
            <person name="Jones J."/>
            <person name="Robertson H.M."/>
            <person name="Feyereisen R."/>
            <person name="Mechler-Hickson A."/>
            <person name="Mathers N."/>
            <person name="Lee C.E."/>
            <person name="Colbourne J.K."/>
            <person name="Biales A."/>
            <person name="Johnston J.S."/>
            <person name="Wellborn G.A."/>
            <person name="Rosendale A.J."/>
            <person name="Cridge A.G."/>
            <person name="Munoz-Torres M.C."/>
            <person name="Bain P.A."/>
            <person name="Manny A.R."/>
            <person name="Major K.M."/>
            <person name="Lambert F.N."/>
            <person name="Vulpe C.D."/>
            <person name="Tuck P."/>
            <person name="Blalock B.J."/>
            <person name="Lin Y.-Y."/>
            <person name="Smith M.E."/>
            <person name="Ochoa-Acuna H."/>
            <person name="Chen M.-J.M."/>
            <person name="Childers C.P."/>
            <person name="Qu J."/>
            <person name="Dugan S."/>
            <person name="Lee S.L."/>
            <person name="Chao H."/>
            <person name="Dinh H."/>
            <person name="Han Y."/>
            <person name="Doddapaneni H."/>
            <person name="Worley K.C."/>
            <person name="Muzny D.M."/>
            <person name="Gibbs R.A."/>
            <person name="Richards S."/>
        </authorList>
    </citation>
    <scope>NUCLEOTIDE SEQUENCE</scope>
    <source>
        <strain evidence="2">HAZT.00-mixed</strain>
        <tissue evidence="2">Whole organism</tissue>
    </source>
</reference>